<gene>
    <name evidence="2" type="ORF">ACFFSA_28885</name>
</gene>
<organism evidence="2 3">
    <name type="scientific">Nonomuraea helvata</name>
    <dbReference type="NCBI Taxonomy" id="37484"/>
    <lineage>
        <taxon>Bacteria</taxon>
        <taxon>Bacillati</taxon>
        <taxon>Actinomycetota</taxon>
        <taxon>Actinomycetes</taxon>
        <taxon>Streptosporangiales</taxon>
        <taxon>Streptosporangiaceae</taxon>
        <taxon>Nonomuraea</taxon>
    </lineage>
</organism>
<dbReference type="InterPro" id="IPR036388">
    <property type="entry name" value="WH-like_DNA-bd_sf"/>
</dbReference>
<feature type="compositionally biased region" description="Polar residues" evidence="1">
    <location>
        <begin position="420"/>
        <end position="429"/>
    </location>
</feature>
<name>A0ABV5S615_9ACTN</name>
<keyword evidence="3" id="KW-1185">Reference proteome</keyword>
<evidence type="ECO:0000256" key="1">
    <source>
        <dbReference type="SAM" id="MobiDB-lite"/>
    </source>
</evidence>
<dbReference type="EMBL" id="JBHMBW010000027">
    <property type="protein sequence ID" value="MFB9627120.1"/>
    <property type="molecule type" value="Genomic_DNA"/>
</dbReference>
<protein>
    <submittedName>
        <fullName evidence="2">Helix-turn-helix domain-containing protein</fullName>
    </submittedName>
</protein>
<dbReference type="Gene3D" id="1.10.10.10">
    <property type="entry name" value="Winged helix-like DNA-binding domain superfamily/Winged helix DNA-binding domain"/>
    <property type="match status" value="1"/>
</dbReference>
<dbReference type="Proteomes" id="UP001589532">
    <property type="component" value="Unassembled WGS sequence"/>
</dbReference>
<evidence type="ECO:0000313" key="2">
    <source>
        <dbReference type="EMBL" id="MFB9627120.1"/>
    </source>
</evidence>
<dbReference type="InterPro" id="IPR036390">
    <property type="entry name" value="WH_DNA-bd_sf"/>
</dbReference>
<comment type="caution">
    <text evidence="2">The sequence shown here is derived from an EMBL/GenBank/DDBJ whole genome shotgun (WGS) entry which is preliminary data.</text>
</comment>
<feature type="region of interest" description="Disordered" evidence="1">
    <location>
        <begin position="420"/>
        <end position="455"/>
    </location>
</feature>
<dbReference type="RefSeq" id="WP_344988903.1">
    <property type="nucleotide sequence ID" value="NZ_BAAAXV010000004.1"/>
</dbReference>
<dbReference type="SUPFAM" id="SSF46785">
    <property type="entry name" value="Winged helix' DNA-binding domain"/>
    <property type="match status" value="1"/>
</dbReference>
<proteinExistence type="predicted"/>
<evidence type="ECO:0000313" key="3">
    <source>
        <dbReference type="Proteomes" id="UP001589532"/>
    </source>
</evidence>
<reference evidence="2 3" key="1">
    <citation type="submission" date="2024-09" db="EMBL/GenBank/DDBJ databases">
        <authorList>
            <person name="Sun Q."/>
            <person name="Mori K."/>
        </authorList>
    </citation>
    <scope>NUCLEOTIDE SEQUENCE [LARGE SCALE GENOMIC DNA]</scope>
    <source>
        <strain evidence="2 3">JCM 3143</strain>
    </source>
</reference>
<sequence>MYTASKGWEHSYTRTARLGATPPAGPYAWYLTNRKHEFVFVVFDLDARTHGREAVDRDADELAGLLYEADLRYLVCESGPGGGVHVWVPVEPVAAAVVRAIARAAKRLLPTLDTSPLTNAATGCVRPPGAPHRHGGYSTPVDQWTPITPEAAARVLSVPNDAEAIERLAVLLDAAEVDPQEVEAEAVRTIEQTPRGLRLAGRRRPCDVADLLAEAPAAERGHAQLRKILVRLALARWSLPEAALLLLADVDMPGLIHLRRQGGVRSRPRSPGEQAALLARQWDRAVEYAAAVRRPGVSRGDDEHQAEDEQAWAARLAEVVAVVVTVREAIAAEPRRWTTQAGPSDRRALEYVSELALDAVSTEIEIDCRRLAEATGMGKSTAARALDRLCLDEWLCLVEAGQGQRASRYRVLRQVLEDAQPNTSASEHQPPSRDEALVQGGTQGNPPPTGDLRPTLTLRDQHRADLRRRRKIVSHDLFTHPGPEQPGLGRHVASTLAVLSSGVYKVKDLAQTTGYTGRTVRRHLAILDKHGLAAESHRPAEWRRTRASLTDAARRIEAHGTRERRHRAYALDRQLYAWWLAELDWMKTRGKRTARGRTVPGQGRLILPGAPSYANRARYPRDHRGRADHRAARVHLQLTAAARRAAAA</sequence>
<accession>A0ABV5S615</accession>